<evidence type="ECO:0000313" key="1">
    <source>
        <dbReference type="EMBL" id="KKP30224.1"/>
    </source>
</evidence>
<protein>
    <submittedName>
        <fullName evidence="1">Uncharacterized protein</fullName>
    </submittedName>
</protein>
<gene>
    <name evidence="1" type="ORF">UR19_C0003G0060</name>
</gene>
<proteinExistence type="predicted"/>
<dbReference type="Proteomes" id="UP000034934">
    <property type="component" value="Unassembled WGS sequence"/>
</dbReference>
<dbReference type="AlphaFoldDB" id="A0A0F9YEZ4"/>
<reference evidence="1 2" key="1">
    <citation type="journal article" date="2015" name="Nature">
        <title>rRNA introns, odd ribosomes, and small enigmatic genomes across a large radiation of phyla.</title>
        <authorList>
            <person name="Brown C.T."/>
            <person name="Hug L.A."/>
            <person name="Thomas B.C."/>
            <person name="Sharon I."/>
            <person name="Castelle C.J."/>
            <person name="Singh A."/>
            <person name="Wilkins M.J."/>
            <person name="Williams K.H."/>
            <person name="Banfield J.F."/>
        </authorList>
    </citation>
    <scope>NUCLEOTIDE SEQUENCE [LARGE SCALE GENOMIC DNA]</scope>
</reference>
<comment type="caution">
    <text evidence="1">The sequence shown here is derived from an EMBL/GenBank/DDBJ whole genome shotgun (WGS) entry which is preliminary data.</text>
</comment>
<accession>A0A0F9YEZ4</accession>
<dbReference type="EMBL" id="LBOG01000003">
    <property type="protein sequence ID" value="KKP30224.1"/>
    <property type="molecule type" value="Genomic_DNA"/>
</dbReference>
<name>A0A0F9YEZ4_9BACT</name>
<organism evidence="1 2">
    <name type="scientific">Candidatus Nomurabacteria bacterium GW2011_GWF1_31_48</name>
    <dbReference type="NCBI Taxonomy" id="1618767"/>
    <lineage>
        <taxon>Bacteria</taxon>
        <taxon>Candidatus Nomuraibacteriota</taxon>
    </lineage>
</organism>
<sequence length="265" mass="30001">MKLQLPSFVSRYFNRKDGLKKYQESISSFLSDSELSVEENDKLVEIQKEFGLSVDDVGSIHKKSVASVFTSIGSDKRITDDEKNALEKLLNHFNLTKSDISFNQDSFNKYYTLALVDKGVLPTIDNAQAEVNIVFKEGETLHWAVAASMMKRKRVTTRVNYGGFTGSIKIMKGVRYRVGSIGVQSVSKEILDNEDSGIFYVTNQRIGYIGYRKQFSFPFKKIGSLELRSDGLHIFKDGKEAPYILELRDYEVALAMISSILNKVE</sequence>
<evidence type="ECO:0000313" key="2">
    <source>
        <dbReference type="Proteomes" id="UP000034934"/>
    </source>
</evidence>